<evidence type="ECO:0000256" key="3">
    <source>
        <dbReference type="ARBA" id="ARBA00022771"/>
    </source>
</evidence>
<dbReference type="Pfam" id="PF05699">
    <property type="entry name" value="Dimer_Tnp_hAT"/>
    <property type="match status" value="1"/>
</dbReference>
<dbReference type="GO" id="GO:0008270">
    <property type="term" value="F:zinc ion binding"/>
    <property type="evidence" value="ECO:0007669"/>
    <property type="project" value="UniProtKB-KW"/>
</dbReference>
<feature type="domain" description="hAT-like transposase RNase-H fold" evidence="8">
    <location>
        <begin position="330"/>
        <end position="429"/>
    </location>
</feature>
<dbReference type="InterPro" id="IPR025525">
    <property type="entry name" value="hAT-like_transposase_RNase-H"/>
</dbReference>
<keyword evidence="5" id="KW-0238">DNA-binding</keyword>
<comment type="subcellular location">
    <subcellularLocation>
        <location evidence="1">Nucleus</location>
    </subcellularLocation>
</comment>
<gene>
    <name evidence="9" type="ORF">Dsin_010238</name>
</gene>
<dbReference type="GO" id="GO:0046983">
    <property type="term" value="F:protein dimerization activity"/>
    <property type="evidence" value="ECO:0007669"/>
    <property type="project" value="InterPro"/>
</dbReference>
<evidence type="ECO:0000313" key="10">
    <source>
        <dbReference type="Proteomes" id="UP001281410"/>
    </source>
</evidence>
<accession>A0AAE0AS55</accession>
<proteinExistence type="predicted"/>
<evidence type="ECO:0000313" key="9">
    <source>
        <dbReference type="EMBL" id="KAK3223213.1"/>
    </source>
</evidence>
<evidence type="ECO:0000256" key="4">
    <source>
        <dbReference type="ARBA" id="ARBA00022833"/>
    </source>
</evidence>
<evidence type="ECO:0000259" key="7">
    <source>
        <dbReference type="Pfam" id="PF05699"/>
    </source>
</evidence>
<comment type="caution">
    <text evidence="9">The sequence shown here is derived from an EMBL/GenBank/DDBJ whole genome shotgun (WGS) entry which is preliminary data.</text>
</comment>
<name>A0AAE0AS55_9ROSI</name>
<dbReference type="Pfam" id="PF14372">
    <property type="entry name" value="hAT-like_RNase-H"/>
    <property type="match status" value="1"/>
</dbReference>
<keyword evidence="4" id="KW-0862">Zinc</keyword>
<sequence length="582" mass="67458">MRQHMKKCPGRGEDKPAETRCIKTPVFSNKKIAADQELNQLIQARTVIENGHPWNMFQQDLSGNLVNNLLPAFDVRLLKTLKADILCVYEEGKKELYRSLGNLSCRLNLTMNLLKHDNKNIYCYLTLHFIDENWELGKKFLAFKKISVWGKTSNLFVAFRDVLLDWKISKNVCSLTAQNTEEDDQIIEDVKRWLAYKNALPFGGKLLRVGCFAHILDLLVEDGFEEAKDVFNKMMKCVFYVHSTRDRYDRFQFAVQHLKLEGKEVAIEDITKTWTFSQLLEKVSSLRDAFNLLMVIDSEFSLNPLFKEWDEANTICNCLKVIDEAVLWFSESRRLTMNLLFPQACNLYKTLCDWNKSSNPKVVFMSSKMKMKFDVYWRNNNLVLAIAIVLDPRFKFEIVERWYKKIYSEDPEKHCARVHDTLKEVYCVYAGGYDDSTSSAIVFGDASSSKTCDTGNMLDMLGMPCTCSHDADDDKSQKSELERYLEEPTYRLVKEFDILDWWRVNTLNFPTLAKLARDFLAIPMSAACSNPTFNADIMKIDLVSMDPDILEALICAKDWLQMPEKKKILKQGFTKTIVRAEE</sequence>
<evidence type="ECO:0000256" key="2">
    <source>
        <dbReference type="ARBA" id="ARBA00022723"/>
    </source>
</evidence>
<dbReference type="Proteomes" id="UP001281410">
    <property type="component" value="Unassembled WGS sequence"/>
</dbReference>
<keyword evidence="10" id="KW-1185">Reference proteome</keyword>
<feature type="domain" description="HAT C-terminal dimerisation" evidence="7">
    <location>
        <begin position="480"/>
        <end position="560"/>
    </location>
</feature>
<dbReference type="InterPro" id="IPR008906">
    <property type="entry name" value="HATC_C_dom"/>
</dbReference>
<reference evidence="9" key="1">
    <citation type="journal article" date="2023" name="Plant J.">
        <title>Genome sequences and population genomics provide insights into the demographic history, inbreeding, and mutation load of two 'living fossil' tree species of Dipteronia.</title>
        <authorList>
            <person name="Feng Y."/>
            <person name="Comes H.P."/>
            <person name="Chen J."/>
            <person name="Zhu S."/>
            <person name="Lu R."/>
            <person name="Zhang X."/>
            <person name="Li P."/>
            <person name="Qiu J."/>
            <person name="Olsen K.M."/>
            <person name="Qiu Y."/>
        </authorList>
    </citation>
    <scope>NUCLEOTIDE SEQUENCE</scope>
    <source>
        <strain evidence="9">NBL</strain>
    </source>
</reference>
<dbReference type="GO" id="GO:0003677">
    <property type="term" value="F:DNA binding"/>
    <property type="evidence" value="ECO:0007669"/>
    <property type="project" value="UniProtKB-KW"/>
</dbReference>
<evidence type="ECO:0008006" key="11">
    <source>
        <dbReference type="Google" id="ProtNLM"/>
    </source>
</evidence>
<keyword evidence="6" id="KW-0539">Nucleus</keyword>
<dbReference type="PANTHER" id="PTHR46481">
    <property type="entry name" value="ZINC FINGER BED DOMAIN-CONTAINING PROTEIN 4"/>
    <property type="match status" value="1"/>
</dbReference>
<keyword evidence="2" id="KW-0479">Metal-binding</keyword>
<dbReference type="AlphaFoldDB" id="A0AAE0AS55"/>
<evidence type="ECO:0000259" key="8">
    <source>
        <dbReference type="Pfam" id="PF14372"/>
    </source>
</evidence>
<dbReference type="PANTHER" id="PTHR46481:SF10">
    <property type="entry name" value="ZINC FINGER BED DOMAIN-CONTAINING PROTEIN 39"/>
    <property type="match status" value="1"/>
</dbReference>
<protein>
    <recommendedName>
        <fullName evidence="11">Zinc finger BED domain-containing protein RICESLEEPER 2-like</fullName>
    </recommendedName>
</protein>
<dbReference type="GO" id="GO:0005634">
    <property type="term" value="C:nucleus"/>
    <property type="evidence" value="ECO:0007669"/>
    <property type="project" value="UniProtKB-SubCell"/>
</dbReference>
<organism evidence="9 10">
    <name type="scientific">Dipteronia sinensis</name>
    <dbReference type="NCBI Taxonomy" id="43782"/>
    <lineage>
        <taxon>Eukaryota</taxon>
        <taxon>Viridiplantae</taxon>
        <taxon>Streptophyta</taxon>
        <taxon>Embryophyta</taxon>
        <taxon>Tracheophyta</taxon>
        <taxon>Spermatophyta</taxon>
        <taxon>Magnoliopsida</taxon>
        <taxon>eudicotyledons</taxon>
        <taxon>Gunneridae</taxon>
        <taxon>Pentapetalae</taxon>
        <taxon>rosids</taxon>
        <taxon>malvids</taxon>
        <taxon>Sapindales</taxon>
        <taxon>Sapindaceae</taxon>
        <taxon>Hippocastanoideae</taxon>
        <taxon>Acereae</taxon>
        <taxon>Dipteronia</taxon>
    </lineage>
</organism>
<dbReference type="EMBL" id="JANJYJ010000003">
    <property type="protein sequence ID" value="KAK3223213.1"/>
    <property type="molecule type" value="Genomic_DNA"/>
</dbReference>
<dbReference type="SUPFAM" id="SSF53098">
    <property type="entry name" value="Ribonuclease H-like"/>
    <property type="match status" value="1"/>
</dbReference>
<dbReference type="InterPro" id="IPR012337">
    <property type="entry name" value="RNaseH-like_sf"/>
</dbReference>
<evidence type="ECO:0000256" key="6">
    <source>
        <dbReference type="ARBA" id="ARBA00023242"/>
    </source>
</evidence>
<keyword evidence="3" id="KW-0863">Zinc-finger</keyword>
<dbReference type="InterPro" id="IPR052035">
    <property type="entry name" value="ZnF_BED_domain_contain"/>
</dbReference>
<evidence type="ECO:0000256" key="1">
    <source>
        <dbReference type="ARBA" id="ARBA00004123"/>
    </source>
</evidence>
<evidence type="ECO:0000256" key="5">
    <source>
        <dbReference type="ARBA" id="ARBA00023125"/>
    </source>
</evidence>